<dbReference type="EMBL" id="DVOG01000112">
    <property type="protein sequence ID" value="HIV04341.1"/>
    <property type="molecule type" value="Genomic_DNA"/>
</dbReference>
<dbReference type="Proteomes" id="UP000886812">
    <property type="component" value="Unassembled WGS sequence"/>
</dbReference>
<reference evidence="1" key="2">
    <citation type="journal article" date="2021" name="PeerJ">
        <title>Extensive microbial diversity within the chicken gut microbiome revealed by metagenomics and culture.</title>
        <authorList>
            <person name="Gilroy R."/>
            <person name="Ravi A."/>
            <person name="Getino M."/>
            <person name="Pursley I."/>
            <person name="Horton D.L."/>
            <person name="Alikhan N.F."/>
            <person name="Baker D."/>
            <person name="Gharbi K."/>
            <person name="Hall N."/>
            <person name="Watson M."/>
            <person name="Adriaenssens E.M."/>
            <person name="Foster-Nyarko E."/>
            <person name="Jarju S."/>
            <person name="Secka A."/>
            <person name="Antonio M."/>
            <person name="Oren A."/>
            <person name="Chaudhuri R.R."/>
            <person name="La Ragione R."/>
            <person name="Hildebrand F."/>
            <person name="Pallen M.J."/>
        </authorList>
    </citation>
    <scope>NUCLEOTIDE SEQUENCE</scope>
    <source>
        <strain evidence="1">10669</strain>
    </source>
</reference>
<evidence type="ECO:0000313" key="2">
    <source>
        <dbReference type="Proteomes" id="UP000886812"/>
    </source>
</evidence>
<evidence type="ECO:0000313" key="1">
    <source>
        <dbReference type="EMBL" id="HIV04341.1"/>
    </source>
</evidence>
<accession>A0A9D1NK43</accession>
<reference evidence="1" key="1">
    <citation type="submission" date="2020-10" db="EMBL/GenBank/DDBJ databases">
        <authorList>
            <person name="Gilroy R."/>
        </authorList>
    </citation>
    <scope>NUCLEOTIDE SEQUENCE</scope>
    <source>
        <strain evidence="1">10669</strain>
    </source>
</reference>
<comment type="caution">
    <text evidence="1">The sequence shown here is derived from an EMBL/GenBank/DDBJ whole genome shotgun (WGS) entry which is preliminary data.</text>
</comment>
<protein>
    <submittedName>
        <fullName evidence="1">Uncharacterized protein</fullName>
    </submittedName>
</protein>
<gene>
    <name evidence="1" type="ORF">IAC75_04220</name>
</gene>
<name>A0A9D1NK43_9BACT</name>
<sequence>MRESKKKADLEALGSAFMRVPHMPVRVARLLLDAGYTDVFQLSGRSAESLFADIRKHDFLAEEKNVLPALRLAIYFAENESSPDKSLLNLHAWE</sequence>
<proteinExistence type="predicted"/>
<dbReference type="AlphaFoldDB" id="A0A9D1NK43"/>
<organism evidence="1 2">
    <name type="scientific">Candidatus Spyradosoma merdigallinarum</name>
    <dbReference type="NCBI Taxonomy" id="2840950"/>
    <lineage>
        <taxon>Bacteria</taxon>
        <taxon>Pseudomonadati</taxon>
        <taxon>Verrucomicrobiota</taxon>
        <taxon>Opitutia</taxon>
        <taxon>Opitutia incertae sedis</taxon>
        <taxon>Candidatus Spyradosoma</taxon>
    </lineage>
</organism>